<comment type="similarity">
    <text evidence="1">Belongs to the VPS13 family.</text>
</comment>
<evidence type="ECO:0000313" key="2">
    <source>
        <dbReference type="EMBL" id="OEH78638.1"/>
    </source>
</evidence>
<name>A0A1D3D5B7_9EIME</name>
<dbReference type="SUPFAM" id="SSF56235">
    <property type="entry name" value="N-terminal nucleophile aminohydrolases (Ntn hydrolases)"/>
    <property type="match status" value="1"/>
</dbReference>
<evidence type="ECO:0000256" key="1">
    <source>
        <dbReference type="ARBA" id="ARBA00006545"/>
    </source>
</evidence>
<dbReference type="GO" id="GO:0006623">
    <property type="term" value="P:protein targeting to vacuole"/>
    <property type="evidence" value="ECO:0007669"/>
    <property type="project" value="TreeGrafter"/>
</dbReference>
<dbReference type="InterPro" id="IPR026847">
    <property type="entry name" value="VPS13"/>
</dbReference>
<dbReference type="CDD" id="cd03759">
    <property type="entry name" value="proteasome_beta_type_3"/>
    <property type="match status" value="1"/>
</dbReference>
<dbReference type="Gene3D" id="3.60.20.10">
    <property type="entry name" value="Glutamine Phosphoribosylpyrophosphate, subunit 1, domain 1"/>
    <property type="match status" value="1"/>
</dbReference>
<dbReference type="PANTHER" id="PTHR16166">
    <property type="entry name" value="VACUOLAR PROTEIN SORTING-ASSOCIATED PROTEIN VPS13"/>
    <property type="match status" value="1"/>
</dbReference>
<dbReference type="VEuPathDB" id="ToxoDB:cyc_00486"/>
<reference evidence="2 3" key="1">
    <citation type="journal article" date="2016" name="BMC Genomics">
        <title>Comparative genomics reveals Cyclospora cayetanensis possesses coccidia-like metabolism and invasion components but unique surface antigens.</title>
        <authorList>
            <person name="Liu S."/>
            <person name="Wang L."/>
            <person name="Zheng H."/>
            <person name="Xu Z."/>
            <person name="Roellig D.M."/>
            <person name="Li N."/>
            <person name="Frace M.A."/>
            <person name="Tang K."/>
            <person name="Arrowood M.J."/>
            <person name="Moss D.M."/>
            <person name="Zhang L."/>
            <person name="Feng Y."/>
            <person name="Xiao L."/>
        </authorList>
    </citation>
    <scope>NUCLEOTIDE SEQUENCE [LARGE SCALE GENOMIC DNA]</scope>
    <source>
        <strain evidence="2 3">CHN_HEN01</strain>
    </source>
</reference>
<dbReference type="GO" id="GO:0045053">
    <property type="term" value="P:protein retention in Golgi apparatus"/>
    <property type="evidence" value="ECO:0007669"/>
    <property type="project" value="TreeGrafter"/>
</dbReference>
<dbReference type="InterPro" id="IPR001353">
    <property type="entry name" value="Proteasome_sua/b"/>
</dbReference>
<dbReference type="InterPro" id="IPR033811">
    <property type="entry name" value="Proteasome_beta_3"/>
</dbReference>
<keyword evidence="3" id="KW-1185">Reference proteome</keyword>
<dbReference type="InterPro" id="IPR023333">
    <property type="entry name" value="Proteasome_suB-type"/>
</dbReference>
<dbReference type="InParanoid" id="A0A1D3D5B7"/>
<dbReference type="VEuPathDB" id="ToxoDB:LOC34617662"/>
<gene>
    <name evidence="2" type="ORF">cyc_00486</name>
</gene>
<dbReference type="Proteomes" id="UP000095192">
    <property type="component" value="Unassembled WGS sequence"/>
</dbReference>
<dbReference type="VEuPathDB" id="ToxoDB:LOC113147393"/>
<dbReference type="GO" id="GO:0043161">
    <property type="term" value="P:proteasome-mediated ubiquitin-dependent protein catabolic process"/>
    <property type="evidence" value="ECO:0007669"/>
    <property type="project" value="InterPro"/>
</dbReference>
<organism evidence="2 3">
    <name type="scientific">Cyclospora cayetanensis</name>
    <dbReference type="NCBI Taxonomy" id="88456"/>
    <lineage>
        <taxon>Eukaryota</taxon>
        <taxon>Sar</taxon>
        <taxon>Alveolata</taxon>
        <taxon>Apicomplexa</taxon>
        <taxon>Conoidasida</taxon>
        <taxon>Coccidia</taxon>
        <taxon>Eucoccidiorida</taxon>
        <taxon>Eimeriorina</taxon>
        <taxon>Eimeriidae</taxon>
        <taxon>Cyclospora</taxon>
    </lineage>
</organism>
<dbReference type="GO" id="GO:0019774">
    <property type="term" value="C:proteasome core complex, beta-subunit complex"/>
    <property type="evidence" value="ECO:0007669"/>
    <property type="project" value="InterPro"/>
</dbReference>
<dbReference type="Pfam" id="PF00227">
    <property type="entry name" value="Proteasome"/>
    <property type="match status" value="1"/>
</dbReference>
<accession>A0A1D3D5B7</accession>
<dbReference type="PROSITE" id="PS51476">
    <property type="entry name" value="PROTEASOME_BETA_2"/>
    <property type="match status" value="1"/>
</dbReference>
<protein>
    <submittedName>
        <fullName evidence="2">Vacuolar protein sorting-associated protein</fullName>
    </submittedName>
</protein>
<comment type="caution">
    <text evidence="2">The sequence shown here is derived from an EMBL/GenBank/DDBJ whole genome shotgun (WGS) entry which is preliminary data.</text>
</comment>
<proteinExistence type="inferred from homology"/>
<sequence length="1293" mass="141692">MRVKWPFSHELGRRVGGMRRLYAGGEIGEGERGKINVKGCRGGQLPMKLSVPCGVSRTGVSPDELPQLSLVLQTGSNAIACLRGPLVSVLSAVKPGETRAVFWPREDLLQRLRFNVRHGKAGAWSGAVVASEETAGRTWVAVKANSEEDKAVEPDVYAVDVAPEGGIKSIAIRGRDTPGGFIVRNRCSVVQRVMVHTFHTEMNYGSSSNYTSRESVKPLEADCHFFAHKGEAIRFGWSYPFLHKSRPCQVLLWLDSKTVAPRRPIQFDMANPQYKRYEVSLGLSGMPDIVVTSEQRGDDTIITVQCKAGTGADTSKNDDLPVAKCDAAQPALTADLTADTPYTSWDFALKIEEIGVSLVCDSLAEELCFAGMTQVALGLQQRGERQKVVLRIEAIQIDNQMEEGTKPVVLANRGGRGVNSGEWKVTDPQGLPQSPQPFLSLILIRVNSNSSRDIVLKRVILEVDNLEVDIDADMLNGLNDFFWSCLIAFGLADAASRRAVSLEELASWGKQPVQETYSPPPLPTILSLESLVISRFKVYCWCSFVLDKMHMISDMLKFGLRILMASGRLELTGARLTFSQEEFRYLRGTVASFMSCLQERYTYHLLSSLFSSLGQSSLLNLPRMPYEFGRNTIGLAANAVDSVSAGLGSLLSTFTFDAEYINKRQKERGRSASGVREGFLSAGKNIGEGVWALSSIVTKPIEGAQKEGVGGFLKGIGKGLVGSLVKPLDRVGQAVSDVTRGIHAEVSKPIGALKLINRRRRRPRMLGEQGEVRPYDETEAQLRQSLGLAAVRPMQKCITVMKQEGPELRQFAVLFYPQEIFFVNLQMGAPSAGRTGGGAPGSSKGQVNILWHVSVSSIKEVRAGSLGVTIYTSKTSAPAQGAQEALVKAFSADRLLRATQYSQISRAAGRMRGSEESGTYHIPCSTPALVTEKKAFPSCSVHFPTIHDTYAAGPDDPLQEQRQSPAVLEYGVNITEGMFQTPPGALSNPMSSRFLFNRCTLLLPWTLESFVRKSEFSSGESKKKFASALKRELPPSSNCTSHSPDMRDEEKLDTVQLPAFFFPNHQPTNRLRSRDTSVAAVAGLSFRLQDEYNGSAVVAMAGHQCVGIAADRRLGINRFNTISNEFDKCFKMNQQCFVAFPGLATDVQTMHKELQFRCNLFALREDITTMPPSLISSLISSMLYQRRFAPFFVSPVVAGLDPKTHAPFLSGFDCIGASCHAKDFIANGTAKEQLAGICEAMWRPNMGEEELMETLSQCLLAGVDRDCVSGWGGIVHVVTPEKIITRHLKGRMD</sequence>
<dbReference type="PANTHER" id="PTHR16166:SF93">
    <property type="entry name" value="INTERMEMBRANE LIPID TRANSFER PROTEIN VPS13"/>
    <property type="match status" value="1"/>
</dbReference>
<dbReference type="EMBL" id="JROU02000662">
    <property type="protein sequence ID" value="OEH78638.1"/>
    <property type="molecule type" value="Genomic_DNA"/>
</dbReference>
<dbReference type="InterPro" id="IPR029055">
    <property type="entry name" value="Ntn_hydrolases_N"/>
</dbReference>
<evidence type="ECO:0000313" key="3">
    <source>
        <dbReference type="Proteomes" id="UP000095192"/>
    </source>
</evidence>